<sequence length="193" mass="21817">MKGPGRKNTILMHPERKTIIKQIILGEQGLPGGMSKAQVAKRLGMHPDSIVRFRKEHITEEMVRATLAEVRISKIEGDTAVLNEDRMDVARTYESLAKRVEKIIARAEENEDDGFTLSAAEGLRRILRDIATMHGKMATSLTVEVKLSESAEWVTLKRIIREVCDEVPEAREPFLRKMRREALSITREGSNAI</sequence>
<dbReference type="RefSeq" id="WP_133397436.1">
    <property type="nucleotide sequence ID" value="NZ_SNAA01000014.1"/>
</dbReference>
<dbReference type="AlphaFoldDB" id="A0A4R6A611"/>
<gene>
    <name evidence="1" type="ORF">E2L08_12520</name>
</gene>
<dbReference type="OrthoDB" id="7832143at2"/>
<protein>
    <submittedName>
        <fullName evidence="1">Uncharacterized protein</fullName>
    </submittedName>
</protein>
<dbReference type="Proteomes" id="UP000295701">
    <property type="component" value="Unassembled WGS sequence"/>
</dbReference>
<evidence type="ECO:0000313" key="2">
    <source>
        <dbReference type="Proteomes" id="UP000295701"/>
    </source>
</evidence>
<evidence type="ECO:0000313" key="1">
    <source>
        <dbReference type="EMBL" id="TDL78117.1"/>
    </source>
</evidence>
<reference evidence="1 2" key="1">
    <citation type="submission" date="2019-03" db="EMBL/GenBank/DDBJ databases">
        <title>Primorskyibacter sp. SS33 isolated from sediments.</title>
        <authorList>
            <person name="Xunke S."/>
        </authorList>
    </citation>
    <scope>NUCLEOTIDE SEQUENCE [LARGE SCALE GENOMIC DNA]</scope>
    <source>
        <strain evidence="1 2">SS33</strain>
    </source>
</reference>
<keyword evidence="2" id="KW-1185">Reference proteome</keyword>
<dbReference type="EMBL" id="SNAA01000014">
    <property type="protein sequence ID" value="TDL78117.1"/>
    <property type="molecule type" value="Genomic_DNA"/>
</dbReference>
<proteinExistence type="predicted"/>
<name>A0A4R6A611_9RHOB</name>
<comment type="caution">
    <text evidence="1">The sequence shown here is derived from an EMBL/GenBank/DDBJ whole genome shotgun (WGS) entry which is preliminary data.</text>
</comment>
<accession>A0A4R6A611</accession>
<organism evidence="1 2">
    <name type="scientific">Palleronia sediminis</name>
    <dbReference type="NCBI Taxonomy" id="2547833"/>
    <lineage>
        <taxon>Bacteria</taxon>
        <taxon>Pseudomonadati</taxon>
        <taxon>Pseudomonadota</taxon>
        <taxon>Alphaproteobacteria</taxon>
        <taxon>Rhodobacterales</taxon>
        <taxon>Roseobacteraceae</taxon>
        <taxon>Palleronia</taxon>
    </lineage>
</organism>